<dbReference type="AlphaFoldDB" id="A0A2P5WVG3"/>
<dbReference type="EMBL" id="KZ666376">
    <property type="protein sequence ID" value="PPR95064.1"/>
    <property type="molecule type" value="Genomic_DNA"/>
</dbReference>
<gene>
    <name evidence="1" type="ORF">GOBAR_AA25600</name>
</gene>
<evidence type="ECO:0000313" key="2">
    <source>
        <dbReference type="Proteomes" id="UP000239757"/>
    </source>
</evidence>
<evidence type="ECO:0008006" key="3">
    <source>
        <dbReference type="Google" id="ProtNLM"/>
    </source>
</evidence>
<name>A0A2P5WVG3_GOSBA</name>
<evidence type="ECO:0000313" key="1">
    <source>
        <dbReference type="EMBL" id="PPR95064.1"/>
    </source>
</evidence>
<protein>
    <recommendedName>
        <fullName evidence="3">Reverse transcriptase zinc-binding domain-containing protein</fullName>
    </recommendedName>
</protein>
<accession>A0A2P5WVG3</accession>
<dbReference type="Proteomes" id="UP000239757">
    <property type="component" value="Unassembled WGS sequence"/>
</dbReference>
<proteinExistence type="predicted"/>
<reference evidence="1 2" key="1">
    <citation type="submission" date="2015-01" db="EMBL/GenBank/DDBJ databases">
        <title>Genome of allotetraploid Gossypium barbadense reveals genomic plasticity and fiber elongation in cotton evolution.</title>
        <authorList>
            <person name="Chen X."/>
            <person name="Liu X."/>
            <person name="Zhao B."/>
            <person name="Zheng H."/>
            <person name="Hu Y."/>
            <person name="Lu G."/>
            <person name="Yang C."/>
            <person name="Chen J."/>
            <person name="Shan C."/>
            <person name="Zhang L."/>
            <person name="Zhou Y."/>
            <person name="Wang L."/>
            <person name="Guo W."/>
            <person name="Bai Y."/>
            <person name="Ruan J."/>
            <person name="Shangguan X."/>
            <person name="Mao Y."/>
            <person name="Jiang J."/>
            <person name="Zhu Y."/>
            <person name="Lei J."/>
            <person name="Kang H."/>
            <person name="Chen S."/>
            <person name="He X."/>
            <person name="Wang R."/>
            <person name="Wang Y."/>
            <person name="Chen J."/>
            <person name="Wang L."/>
            <person name="Yu S."/>
            <person name="Wang B."/>
            <person name="Wei J."/>
            <person name="Song S."/>
            <person name="Lu X."/>
            <person name="Gao Z."/>
            <person name="Gu W."/>
            <person name="Deng X."/>
            <person name="Ma D."/>
            <person name="Wang S."/>
            <person name="Liang W."/>
            <person name="Fang L."/>
            <person name="Cai C."/>
            <person name="Zhu X."/>
            <person name="Zhou B."/>
            <person name="Zhang Y."/>
            <person name="Chen Z."/>
            <person name="Xu S."/>
            <person name="Zhu R."/>
            <person name="Wang S."/>
            <person name="Zhang T."/>
            <person name="Zhao G."/>
        </authorList>
    </citation>
    <scope>NUCLEOTIDE SEQUENCE [LARGE SCALE GENOMIC DNA]</scope>
    <source>
        <strain evidence="2">cv. Xinhai21</strain>
        <tissue evidence="1">Leaf</tissue>
    </source>
</reference>
<organism evidence="1 2">
    <name type="scientific">Gossypium barbadense</name>
    <name type="common">Sea Island cotton</name>
    <name type="synonym">Hibiscus barbadensis</name>
    <dbReference type="NCBI Taxonomy" id="3634"/>
    <lineage>
        <taxon>Eukaryota</taxon>
        <taxon>Viridiplantae</taxon>
        <taxon>Streptophyta</taxon>
        <taxon>Embryophyta</taxon>
        <taxon>Tracheophyta</taxon>
        <taxon>Spermatophyta</taxon>
        <taxon>Magnoliopsida</taxon>
        <taxon>eudicotyledons</taxon>
        <taxon>Gunneridae</taxon>
        <taxon>Pentapetalae</taxon>
        <taxon>rosids</taxon>
        <taxon>malvids</taxon>
        <taxon>Malvales</taxon>
        <taxon>Malvaceae</taxon>
        <taxon>Malvoideae</taxon>
        <taxon>Gossypium</taxon>
    </lineage>
</organism>
<dbReference type="OrthoDB" id="1002648at2759"/>
<sequence>MCNLIDSIFTLDEARQIRRFPLSSTAVQDSLVCLGEQTDEYAICSGYKILVSGGLKGSALVVSTSQYKIFYNKLWKIHCPLKQKIMLWRIYKDYVPTMYSLYNKRVATVETIHHAMVGCELPLEVWATYSIYCDTSQKQ</sequence>